<dbReference type="OrthoDB" id="77911at2759"/>
<comment type="caution">
    <text evidence="1">The sequence shown here is derived from an EMBL/GenBank/DDBJ whole genome shotgun (WGS) entry which is preliminary data.</text>
</comment>
<dbReference type="Proteomes" id="UP001151529">
    <property type="component" value="Chromosome 7"/>
</dbReference>
<reference evidence="1" key="2">
    <citation type="journal article" date="2023" name="Int. J. Mol. Sci.">
        <title>De Novo Assembly and Annotation of 11 Diverse Shrub Willow (Salix) Genomes Reveals Novel Gene Organization in Sex-Linked Regions.</title>
        <authorList>
            <person name="Hyden B."/>
            <person name="Feng K."/>
            <person name="Yates T.B."/>
            <person name="Jawdy S."/>
            <person name="Cereghino C."/>
            <person name="Smart L.B."/>
            <person name="Muchero W."/>
        </authorList>
    </citation>
    <scope>NUCLEOTIDE SEQUENCE [LARGE SCALE GENOMIC DNA]</scope>
    <source>
        <tissue evidence="1">Shoot tip</tissue>
    </source>
</reference>
<reference evidence="1" key="1">
    <citation type="submission" date="2022-11" db="EMBL/GenBank/DDBJ databases">
        <authorList>
            <person name="Hyden B.L."/>
            <person name="Feng K."/>
            <person name="Yates T."/>
            <person name="Jawdy S."/>
            <person name="Smart L.B."/>
            <person name="Muchero W."/>
        </authorList>
    </citation>
    <scope>NUCLEOTIDE SEQUENCE</scope>
    <source>
        <tissue evidence="1">Shoot tip</tissue>
    </source>
</reference>
<protein>
    <submittedName>
        <fullName evidence="1">Uncharacterized protein</fullName>
    </submittedName>
</protein>
<sequence length="104" mass="11841">MDTGLMKRRDHAMGLVLGVSSLSNIGLFDDISKAAGLPPEEKPGLCDENLEKELAKAWYQWWAKSIFLDHLSHQMEHSVYVYMLAKFSDVARKELARLAHKLLQ</sequence>
<name>A0A9Q0NXI2_SALVM</name>
<organism evidence="1 2">
    <name type="scientific">Salix viminalis</name>
    <name type="common">Common osier</name>
    <name type="synonym">Basket willow</name>
    <dbReference type="NCBI Taxonomy" id="40686"/>
    <lineage>
        <taxon>Eukaryota</taxon>
        <taxon>Viridiplantae</taxon>
        <taxon>Streptophyta</taxon>
        <taxon>Embryophyta</taxon>
        <taxon>Tracheophyta</taxon>
        <taxon>Spermatophyta</taxon>
        <taxon>Magnoliopsida</taxon>
        <taxon>eudicotyledons</taxon>
        <taxon>Gunneridae</taxon>
        <taxon>Pentapetalae</taxon>
        <taxon>rosids</taxon>
        <taxon>fabids</taxon>
        <taxon>Malpighiales</taxon>
        <taxon>Salicaceae</taxon>
        <taxon>Saliceae</taxon>
        <taxon>Salix</taxon>
    </lineage>
</organism>
<dbReference type="EMBL" id="JAPFFL010000014">
    <property type="protein sequence ID" value="KAJ6677609.1"/>
    <property type="molecule type" value="Genomic_DNA"/>
</dbReference>
<gene>
    <name evidence="1" type="ORF">OIU85_008207</name>
</gene>
<evidence type="ECO:0000313" key="1">
    <source>
        <dbReference type="EMBL" id="KAJ6677609.1"/>
    </source>
</evidence>
<evidence type="ECO:0000313" key="2">
    <source>
        <dbReference type="Proteomes" id="UP001151529"/>
    </source>
</evidence>
<dbReference type="AlphaFoldDB" id="A0A9Q0NXI2"/>
<accession>A0A9Q0NXI2</accession>
<keyword evidence="2" id="KW-1185">Reference proteome</keyword>
<proteinExistence type="predicted"/>